<organism evidence="1 2">
    <name type="scientific">Chryseolinea soli</name>
    <dbReference type="NCBI Taxonomy" id="2321403"/>
    <lineage>
        <taxon>Bacteria</taxon>
        <taxon>Pseudomonadati</taxon>
        <taxon>Bacteroidota</taxon>
        <taxon>Cytophagia</taxon>
        <taxon>Cytophagales</taxon>
        <taxon>Fulvivirgaceae</taxon>
        <taxon>Chryseolinea</taxon>
    </lineage>
</organism>
<reference evidence="2" key="1">
    <citation type="submission" date="2018-09" db="EMBL/GenBank/DDBJ databases">
        <title>Chryseolinea sp. KIS68-18 isolated from soil.</title>
        <authorList>
            <person name="Weon H.-Y."/>
            <person name="Kwon S.-W."/>
            <person name="Lee S.A."/>
        </authorList>
    </citation>
    <scope>NUCLEOTIDE SEQUENCE [LARGE SCALE GENOMIC DNA]</scope>
    <source>
        <strain evidence="2">KIS68-18</strain>
    </source>
</reference>
<dbReference type="AlphaFoldDB" id="A0A385SSA7"/>
<dbReference type="OrthoDB" id="1446480at2"/>
<dbReference type="RefSeq" id="WP_119757321.1">
    <property type="nucleotide sequence ID" value="NZ_CP032382.1"/>
</dbReference>
<keyword evidence="2" id="KW-1185">Reference proteome</keyword>
<evidence type="ECO:0000313" key="2">
    <source>
        <dbReference type="Proteomes" id="UP000266183"/>
    </source>
</evidence>
<gene>
    <name evidence="1" type="ORF">D4L85_27510</name>
</gene>
<protein>
    <submittedName>
        <fullName evidence="1">Uncharacterized protein</fullName>
    </submittedName>
</protein>
<proteinExistence type="predicted"/>
<sequence length="175" mass="19818">MMMMRKQPPHTFMVLGLPAEGAFQPVRFKAFLLCAMMVMTNGWVSAQQKESVKQIVFAKSTRGYEERIRVTPDSVVMRVEDFRADEKVKQSGRKLKAGEWRNVLKTLKHVPLKSIPDLPSAGMQRASDAALQGTLEITTTQQQAYTHTFDDEYPNPKLLPLLKAIKDLVPSGKHY</sequence>
<name>A0A385SSA7_9BACT</name>
<dbReference type="Proteomes" id="UP000266183">
    <property type="component" value="Chromosome"/>
</dbReference>
<dbReference type="EMBL" id="CP032382">
    <property type="protein sequence ID" value="AYB34099.1"/>
    <property type="molecule type" value="Genomic_DNA"/>
</dbReference>
<accession>A0A385SSA7</accession>
<evidence type="ECO:0000313" key="1">
    <source>
        <dbReference type="EMBL" id="AYB34099.1"/>
    </source>
</evidence>
<dbReference type="KEGG" id="chk:D4L85_27510"/>